<keyword evidence="7" id="KW-1185">Reference proteome</keyword>
<dbReference type="AlphaFoldDB" id="A0A1H1UEE6"/>
<dbReference type="PROSITE" id="PS50943">
    <property type="entry name" value="HTH_CROC1"/>
    <property type="match status" value="1"/>
</dbReference>
<evidence type="ECO:0000313" key="6">
    <source>
        <dbReference type="EMBL" id="SDS70867.1"/>
    </source>
</evidence>
<dbReference type="SMART" id="SM00354">
    <property type="entry name" value="HTH_LACI"/>
    <property type="match status" value="1"/>
</dbReference>
<dbReference type="PANTHER" id="PTHR30146">
    <property type="entry name" value="LACI-RELATED TRANSCRIPTIONAL REPRESSOR"/>
    <property type="match status" value="1"/>
</dbReference>
<dbReference type="InterPro" id="IPR046335">
    <property type="entry name" value="LacI/GalR-like_sensor"/>
</dbReference>
<dbReference type="InterPro" id="IPR028082">
    <property type="entry name" value="Peripla_BP_I"/>
</dbReference>
<dbReference type="Gene3D" id="3.40.50.2300">
    <property type="match status" value="2"/>
</dbReference>
<evidence type="ECO:0000256" key="1">
    <source>
        <dbReference type="ARBA" id="ARBA00023015"/>
    </source>
</evidence>
<dbReference type="PANTHER" id="PTHR30146:SF153">
    <property type="entry name" value="LACTOSE OPERON REPRESSOR"/>
    <property type="match status" value="1"/>
</dbReference>
<dbReference type="GO" id="GO:0003700">
    <property type="term" value="F:DNA-binding transcription factor activity"/>
    <property type="evidence" value="ECO:0007669"/>
    <property type="project" value="TreeGrafter"/>
</dbReference>
<accession>A0A1H1UEE6</accession>
<dbReference type="CDD" id="cd01392">
    <property type="entry name" value="HTH_LacI"/>
    <property type="match status" value="1"/>
</dbReference>
<dbReference type="GO" id="GO:0000976">
    <property type="term" value="F:transcription cis-regulatory region binding"/>
    <property type="evidence" value="ECO:0007669"/>
    <property type="project" value="TreeGrafter"/>
</dbReference>
<proteinExistence type="predicted"/>
<dbReference type="PROSITE" id="PS50932">
    <property type="entry name" value="HTH_LACI_2"/>
    <property type="match status" value="1"/>
</dbReference>
<dbReference type="SUPFAM" id="SSF47413">
    <property type="entry name" value="lambda repressor-like DNA-binding domains"/>
    <property type="match status" value="1"/>
</dbReference>
<keyword evidence="1" id="KW-0805">Transcription regulation</keyword>
<keyword evidence="3" id="KW-0804">Transcription</keyword>
<gene>
    <name evidence="6" type="ORF">SAMN04489717_3599</name>
</gene>
<dbReference type="STRING" id="117157.SAMN04489717_3599"/>
<sequence>MATIADVARLAGVAPSTVSYVLSNRRSISPQTREAVHQAIRDLDYQPHVGARALRGAATRVLAVSVPSEGAYNPVRWRFVHDLSAAAREHEYDLLLLTGEDSVADVRRVARSRLADGAVLMSVLTDDPRIPVVRELGFPTALLGCPDDPGGLPWCDFDFGGSAAQAVRMLAGAGHRRIGFVASTDAEFHEGVSYARRGLAGARLGARESGAQLRVIRSSTSPRTLAGRVHRLLDVDDPPSALVTVHDVPGLVEILREQGYRVPADLPMVAVASTREQPGVPGLPRWELPVAQMTRTAVRLAMSAISGEPGEGGGLIGTRPTES</sequence>
<dbReference type="Pfam" id="PF00356">
    <property type="entry name" value="LacI"/>
    <property type="match status" value="1"/>
</dbReference>
<dbReference type="EMBL" id="LT629732">
    <property type="protein sequence ID" value="SDS70867.1"/>
    <property type="molecule type" value="Genomic_DNA"/>
</dbReference>
<evidence type="ECO:0000313" key="7">
    <source>
        <dbReference type="Proteomes" id="UP000198983"/>
    </source>
</evidence>
<feature type="domain" description="HTH lacI-type" evidence="4">
    <location>
        <begin position="2"/>
        <end position="56"/>
    </location>
</feature>
<name>A0A1H1UEE6_9ACTN</name>
<dbReference type="InterPro" id="IPR001387">
    <property type="entry name" value="Cro/C1-type_HTH"/>
</dbReference>
<evidence type="ECO:0000259" key="5">
    <source>
        <dbReference type="PROSITE" id="PS50943"/>
    </source>
</evidence>
<keyword evidence="2 6" id="KW-0238">DNA-binding</keyword>
<evidence type="ECO:0000259" key="4">
    <source>
        <dbReference type="PROSITE" id="PS50932"/>
    </source>
</evidence>
<dbReference type="InterPro" id="IPR010982">
    <property type="entry name" value="Lambda_DNA-bd_dom_sf"/>
</dbReference>
<organism evidence="6 7">
    <name type="scientific">Actinopolymorpha singaporensis</name>
    <dbReference type="NCBI Taxonomy" id="117157"/>
    <lineage>
        <taxon>Bacteria</taxon>
        <taxon>Bacillati</taxon>
        <taxon>Actinomycetota</taxon>
        <taxon>Actinomycetes</taxon>
        <taxon>Propionibacteriales</taxon>
        <taxon>Actinopolymorphaceae</taxon>
        <taxon>Actinopolymorpha</taxon>
    </lineage>
</organism>
<feature type="domain" description="HTH cro/C1-type" evidence="5">
    <location>
        <begin position="3"/>
        <end position="46"/>
    </location>
</feature>
<dbReference type="InterPro" id="IPR000843">
    <property type="entry name" value="HTH_LacI"/>
</dbReference>
<protein>
    <submittedName>
        <fullName evidence="6">DNA-binding transcriptional regulator, LacI/PurR family</fullName>
    </submittedName>
</protein>
<dbReference type="Gene3D" id="1.10.260.40">
    <property type="entry name" value="lambda repressor-like DNA-binding domains"/>
    <property type="match status" value="1"/>
</dbReference>
<dbReference type="Pfam" id="PF13377">
    <property type="entry name" value="Peripla_BP_3"/>
    <property type="match status" value="1"/>
</dbReference>
<dbReference type="SUPFAM" id="SSF53822">
    <property type="entry name" value="Periplasmic binding protein-like I"/>
    <property type="match status" value="1"/>
</dbReference>
<evidence type="ECO:0000256" key="2">
    <source>
        <dbReference type="ARBA" id="ARBA00023125"/>
    </source>
</evidence>
<dbReference type="Proteomes" id="UP000198983">
    <property type="component" value="Chromosome I"/>
</dbReference>
<evidence type="ECO:0000256" key="3">
    <source>
        <dbReference type="ARBA" id="ARBA00023163"/>
    </source>
</evidence>
<reference evidence="6 7" key="1">
    <citation type="submission" date="2016-10" db="EMBL/GenBank/DDBJ databases">
        <authorList>
            <person name="de Groot N.N."/>
        </authorList>
    </citation>
    <scope>NUCLEOTIDE SEQUENCE [LARGE SCALE GENOMIC DNA]</scope>
    <source>
        <strain evidence="6 7">DSM 22024</strain>
    </source>
</reference>
<dbReference type="RefSeq" id="WP_172804983.1">
    <property type="nucleotide sequence ID" value="NZ_LT629732.1"/>
</dbReference>